<keyword evidence="2 7" id="KW-0813">Transport</keyword>
<feature type="domain" description="ABC transmembrane type-1" evidence="9">
    <location>
        <begin position="109"/>
        <end position="348"/>
    </location>
</feature>
<reference evidence="10 11" key="1">
    <citation type="journal article" date="2014" name="Int. J. Syst. Evol. Microbiol.">
        <title>Complete genome sequence of Corynebacterium casei LMG S-19264T (=DSM 44701T), isolated from a smear-ripened cheese.</title>
        <authorList>
            <consortium name="US DOE Joint Genome Institute (JGI-PGF)"/>
            <person name="Walter F."/>
            <person name="Albersmeier A."/>
            <person name="Kalinowski J."/>
            <person name="Ruckert C."/>
        </authorList>
    </citation>
    <scope>NUCLEOTIDE SEQUENCE [LARGE SCALE GENOMIC DNA]</scope>
    <source>
        <strain evidence="10 11">CGMCC 4.7111</strain>
    </source>
</reference>
<evidence type="ECO:0000259" key="9">
    <source>
        <dbReference type="PROSITE" id="PS50928"/>
    </source>
</evidence>
<evidence type="ECO:0000256" key="4">
    <source>
        <dbReference type="ARBA" id="ARBA00022692"/>
    </source>
</evidence>
<dbReference type="RefSeq" id="WP_189192630.1">
    <property type="nucleotide sequence ID" value="NZ_BMMM01000035.1"/>
</dbReference>
<protein>
    <submittedName>
        <fullName evidence="10">ABC transporter permease</fullName>
    </submittedName>
</protein>
<organism evidence="10 11">
    <name type="scientific">Streptomyces albiflavescens</name>
    <dbReference type="NCBI Taxonomy" id="1623582"/>
    <lineage>
        <taxon>Bacteria</taxon>
        <taxon>Bacillati</taxon>
        <taxon>Actinomycetota</taxon>
        <taxon>Actinomycetes</taxon>
        <taxon>Kitasatosporales</taxon>
        <taxon>Streptomycetaceae</taxon>
        <taxon>Streptomyces</taxon>
    </lineage>
</organism>
<dbReference type="CDD" id="cd06261">
    <property type="entry name" value="TM_PBP2"/>
    <property type="match status" value="1"/>
</dbReference>
<evidence type="ECO:0000256" key="7">
    <source>
        <dbReference type="RuleBase" id="RU363032"/>
    </source>
</evidence>
<feature type="region of interest" description="Disordered" evidence="8">
    <location>
        <begin position="1"/>
        <end position="39"/>
    </location>
</feature>
<keyword evidence="3" id="KW-1003">Cell membrane</keyword>
<gene>
    <name evidence="10" type="ORF">GCM10011579_097690</name>
</gene>
<dbReference type="GO" id="GO:0055085">
    <property type="term" value="P:transmembrane transport"/>
    <property type="evidence" value="ECO:0007669"/>
    <property type="project" value="InterPro"/>
</dbReference>
<dbReference type="Proteomes" id="UP000600365">
    <property type="component" value="Unassembled WGS sequence"/>
</dbReference>
<proteinExistence type="inferred from homology"/>
<accession>A0A917YIA6</accession>
<comment type="subcellular location">
    <subcellularLocation>
        <location evidence="1 7">Cell membrane</location>
        <topology evidence="1 7">Multi-pass membrane protein</topology>
    </subcellularLocation>
</comment>
<feature type="transmembrane region" description="Helical" evidence="7">
    <location>
        <begin position="279"/>
        <end position="298"/>
    </location>
</feature>
<keyword evidence="11" id="KW-1185">Reference proteome</keyword>
<name>A0A917YIA6_9ACTN</name>
<dbReference type="EMBL" id="BMMM01000035">
    <property type="protein sequence ID" value="GGN96326.1"/>
    <property type="molecule type" value="Genomic_DNA"/>
</dbReference>
<evidence type="ECO:0000313" key="11">
    <source>
        <dbReference type="Proteomes" id="UP000600365"/>
    </source>
</evidence>
<dbReference type="InterPro" id="IPR050809">
    <property type="entry name" value="UgpAE/MalFG_permease"/>
</dbReference>
<dbReference type="AlphaFoldDB" id="A0A917YIA6"/>
<comment type="caution">
    <text evidence="10">The sequence shown here is derived from an EMBL/GenBank/DDBJ whole genome shotgun (WGS) entry which is preliminary data.</text>
</comment>
<feature type="transmembrane region" description="Helical" evidence="7">
    <location>
        <begin position="44"/>
        <end position="64"/>
    </location>
</feature>
<dbReference type="GO" id="GO:0005886">
    <property type="term" value="C:plasma membrane"/>
    <property type="evidence" value="ECO:0007669"/>
    <property type="project" value="UniProtKB-SubCell"/>
</dbReference>
<dbReference type="SUPFAM" id="SSF161098">
    <property type="entry name" value="MetI-like"/>
    <property type="match status" value="1"/>
</dbReference>
<keyword evidence="4 7" id="KW-0812">Transmembrane</keyword>
<evidence type="ECO:0000256" key="3">
    <source>
        <dbReference type="ARBA" id="ARBA00022475"/>
    </source>
</evidence>
<evidence type="ECO:0000256" key="8">
    <source>
        <dbReference type="SAM" id="MobiDB-lite"/>
    </source>
</evidence>
<dbReference type="InterPro" id="IPR000515">
    <property type="entry name" value="MetI-like"/>
</dbReference>
<dbReference type="PANTHER" id="PTHR43227:SF8">
    <property type="entry name" value="DIACETYLCHITOBIOSE UPTAKE SYSTEM PERMEASE PROTEIN DASB"/>
    <property type="match status" value="1"/>
</dbReference>
<evidence type="ECO:0000256" key="6">
    <source>
        <dbReference type="ARBA" id="ARBA00023136"/>
    </source>
</evidence>
<dbReference type="Pfam" id="PF00528">
    <property type="entry name" value="BPD_transp_1"/>
    <property type="match status" value="1"/>
</dbReference>
<evidence type="ECO:0000256" key="2">
    <source>
        <dbReference type="ARBA" id="ARBA00022448"/>
    </source>
</evidence>
<feature type="transmembrane region" description="Helical" evidence="7">
    <location>
        <begin position="142"/>
        <end position="166"/>
    </location>
</feature>
<evidence type="ECO:0000256" key="5">
    <source>
        <dbReference type="ARBA" id="ARBA00022989"/>
    </source>
</evidence>
<sequence>MTTSLNKPPLASGPGSFGDRRGGGRTPTAPGGTRRAGKRGGRTGYAFVTPLMAVFALFYLWPVVQSVLSSFFTWGLLRPWNLFDRSTWQFAGLANYRRTLSDPDFWHAGANSLLWLVLFPLLVVGISLVMAVAIWHARRWSVVFRTVFVLPMTISLAAAGVIWSFVYNPDAHIGVLNAVLKALHMQGTLDVGPLHLKTTGQWLADPGTLNLGFYDLRLVNVFVIIAAAWAFAGYGVITFSAGLASLPQELVDSARVDGCGPLQVVRHVIVPHLRQPMRIVFVVSVIFALRTFDIVYVMTSGGPGTDSTVLGLLPWQEAFAFLTSPQAGQAAAVAVLMSAVLILLGFPYLKSMLPRKESR</sequence>
<dbReference type="PROSITE" id="PS50928">
    <property type="entry name" value="ABC_TM1"/>
    <property type="match status" value="1"/>
</dbReference>
<keyword evidence="6 7" id="KW-0472">Membrane</keyword>
<feature type="transmembrane region" description="Helical" evidence="7">
    <location>
        <begin position="221"/>
        <end position="246"/>
    </location>
</feature>
<evidence type="ECO:0000256" key="1">
    <source>
        <dbReference type="ARBA" id="ARBA00004651"/>
    </source>
</evidence>
<feature type="transmembrane region" description="Helical" evidence="7">
    <location>
        <begin position="113"/>
        <end position="135"/>
    </location>
</feature>
<feature type="transmembrane region" description="Helical" evidence="7">
    <location>
        <begin position="330"/>
        <end position="349"/>
    </location>
</feature>
<dbReference type="PANTHER" id="PTHR43227">
    <property type="entry name" value="BLL4140 PROTEIN"/>
    <property type="match status" value="1"/>
</dbReference>
<evidence type="ECO:0000313" key="10">
    <source>
        <dbReference type="EMBL" id="GGN96326.1"/>
    </source>
</evidence>
<dbReference type="Gene3D" id="1.10.3720.10">
    <property type="entry name" value="MetI-like"/>
    <property type="match status" value="1"/>
</dbReference>
<dbReference type="InterPro" id="IPR035906">
    <property type="entry name" value="MetI-like_sf"/>
</dbReference>
<comment type="similarity">
    <text evidence="7">Belongs to the binding-protein-dependent transport system permease family.</text>
</comment>
<keyword evidence="5 7" id="KW-1133">Transmembrane helix</keyword>